<evidence type="ECO:0000313" key="3">
    <source>
        <dbReference type="Proteomes" id="UP001156691"/>
    </source>
</evidence>
<comment type="caution">
    <text evidence="2">The sequence shown here is derived from an EMBL/GenBank/DDBJ whole genome shotgun (WGS) entry which is preliminary data.</text>
</comment>
<sequence>MPRLPDAIDFNDLDYPELTDIFHSIDAGIAAIVASDPAFRRKPAQKRRARTGKAGGATSGIRRAERKAA</sequence>
<organism evidence="2 3">
    <name type="scientific">Devosia nitrariae</name>
    <dbReference type="NCBI Taxonomy" id="2071872"/>
    <lineage>
        <taxon>Bacteria</taxon>
        <taxon>Pseudomonadati</taxon>
        <taxon>Pseudomonadota</taxon>
        <taxon>Alphaproteobacteria</taxon>
        <taxon>Hyphomicrobiales</taxon>
        <taxon>Devosiaceae</taxon>
        <taxon>Devosia</taxon>
    </lineage>
</organism>
<keyword evidence="3" id="KW-1185">Reference proteome</keyword>
<gene>
    <name evidence="2" type="ORF">GCM10010862_11430</name>
</gene>
<evidence type="ECO:0000313" key="2">
    <source>
        <dbReference type="EMBL" id="GLQ53884.1"/>
    </source>
</evidence>
<name>A0ABQ5W1Y5_9HYPH</name>
<protein>
    <submittedName>
        <fullName evidence="2">Uncharacterized protein</fullName>
    </submittedName>
</protein>
<accession>A0ABQ5W1Y5</accession>
<dbReference type="Proteomes" id="UP001156691">
    <property type="component" value="Unassembled WGS sequence"/>
</dbReference>
<reference evidence="3" key="1">
    <citation type="journal article" date="2019" name="Int. J. Syst. Evol. Microbiol.">
        <title>The Global Catalogue of Microorganisms (GCM) 10K type strain sequencing project: providing services to taxonomists for standard genome sequencing and annotation.</title>
        <authorList>
            <consortium name="The Broad Institute Genomics Platform"/>
            <consortium name="The Broad Institute Genome Sequencing Center for Infectious Disease"/>
            <person name="Wu L."/>
            <person name="Ma J."/>
        </authorList>
    </citation>
    <scope>NUCLEOTIDE SEQUENCE [LARGE SCALE GENOMIC DNA]</scope>
    <source>
        <strain evidence="3">NBRC 112416</strain>
    </source>
</reference>
<dbReference type="RefSeq" id="WP_284339338.1">
    <property type="nucleotide sequence ID" value="NZ_BSNS01000007.1"/>
</dbReference>
<feature type="region of interest" description="Disordered" evidence="1">
    <location>
        <begin position="40"/>
        <end position="69"/>
    </location>
</feature>
<evidence type="ECO:0000256" key="1">
    <source>
        <dbReference type="SAM" id="MobiDB-lite"/>
    </source>
</evidence>
<feature type="compositionally biased region" description="Basic residues" evidence="1">
    <location>
        <begin position="40"/>
        <end position="51"/>
    </location>
</feature>
<proteinExistence type="predicted"/>
<dbReference type="EMBL" id="BSNS01000007">
    <property type="protein sequence ID" value="GLQ53884.1"/>
    <property type="molecule type" value="Genomic_DNA"/>
</dbReference>